<evidence type="ECO:0000313" key="2">
    <source>
        <dbReference type="EMBL" id="MCD2516771.1"/>
    </source>
</evidence>
<dbReference type="Proteomes" id="UP001179361">
    <property type="component" value="Unassembled WGS sequence"/>
</dbReference>
<protein>
    <submittedName>
        <fullName evidence="2">Uncharacterized protein</fullName>
    </submittedName>
</protein>
<keyword evidence="3" id="KW-1185">Reference proteome</keyword>
<accession>A0ABS8Q4U7</accession>
<evidence type="ECO:0000313" key="3">
    <source>
        <dbReference type="Proteomes" id="UP001179361"/>
    </source>
</evidence>
<sequence>MSNAQLMAVVEVDNGDRIICQRDGCRHSVYKRIHIVRENGRFTVLGSECFKLLYGSYDTGAVPVYGSSAGQLLTDAERQLLAENTEHFIAMLEVQRLQLEHARALDLRARQEEQREREEAARIIRGASDTLRDEERNAQSPALENCRRQYPGLNLATPGWQGLVYLEKLRILREGRGNRFTQPRTESSLF</sequence>
<name>A0ABS8Q4U7_9BURK</name>
<feature type="region of interest" description="Disordered" evidence="1">
    <location>
        <begin position="123"/>
        <end position="143"/>
    </location>
</feature>
<dbReference type="EMBL" id="JAJNOC010000002">
    <property type="protein sequence ID" value="MCD2516771.1"/>
    <property type="molecule type" value="Genomic_DNA"/>
</dbReference>
<reference evidence="2" key="1">
    <citation type="submission" date="2021-11" db="EMBL/GenBank/DDBJ databases">
        <title>The complete genome of Massilia sp sp. G4R7.</title>
        <authorList>
            <person name="Liu L."/>
            <person name="Yue J."/>
            <person name="Yuan J."/>
            <person name="Yang F."/>
            <person name="Li L."/>
        </authorList>
    </citation>
    <scope>NUCLEOTIDE SEQUENCE</scope>
    <source>
        <strain evidence="2">G4R7</strain>
    </source>
</reference>
<proteinExistence type="predicted"/>
<organism evidence="2 3">
    <name type="scientific">Massilia phyllostachyos</name>
    <dbReference type="NCBI Taxonomy" id="2898585"/>
    <lineage>
        <taxon>Bacteria</taxon>
        <taxon>Pseudomonadati</taxon>
        <taxon>Pseudomonadota</taxon>
        <taxon>Betaproteobacteria</taxon>
        <taxon>Burkholderiales</taxon>
        <taxon>Oxalobacteraceae</taxon>
        <taxon>Telluria group</taxon>
        <taxon>Massilia</taxon>
    </lineage>
</organism>
<dbReference type="RefSeq" id="WP_231058069.1">
    <property type="nucleotide sequence ID" value="NZ_JAJNOC010000002.1"/>
</dbReference>
<gene>
    <name evidence="2" type="ORF">LQ564_10670</name>
</gene>
<evidence type="ECO:0000256" key="1">
    <source>
        <dbReference type="SAM" id="MobiDB-lite"/>
    </source>
</evidence>
<comment type="caution">
    <text evidence="2">The sequence shown here is derived from an EMBL/GenBank/DDBJ whole genome shotgun (WGS) entry which is preliminary data.</text>
</comment>